<name>B1BVR8_CLOPF</name>
<dbReference type="PANTHER" id="PTHR30408:SF13">
    <property type="entry name" value="TYPE I RESTRICTION ENZYME HINDI SPECIFICITY SUBUNIT"/>
    <property type="match status" value="1"/>
</dbReference>
<dbReference type="CDD" id="cd17255">
    <property type="entry name" value="RMtype1_S_Fco49512ORF2615P-TRD2-CR2_like"/>
    <property type="match status" value="1"/>
</dbReference>
<feature type="coiled-coil region" evidence="4">
    <location>
        <begin position="364"/>
        <end position="391"/>
    </location>
</feature>
<dbReference type="Proteomes" id="UP000005337">
    <property type="component" value="Unassembled WGS sequence"/>
</dbReference>
<dbReference type="InterPro" id="IPR044946">
    <property type="entry name" value="Restrct_endonuc_typeI_TRD_sf"/>
</dbReference>
<accession>B1BVR8</accession>
<evidence type="ECO:0000256" key="2">
    <source>
        <dbReference type="ARBA" id="ARBA00022747"/>
    </source>
</evidence>
<dbReference type="Pfam" id="PF01420">
    <property type="entry name" value="Methylase_S"/>
    <property type="match status" value="2"/>
</dbReference>
<evidence type="ECO:0000256" key="1">
    <source>
        <dbReference type="ARBA" id="ARBA00010923"/>
    </source>
</evidence>
<proteinExistence type="inferred from homology"/>
<evidence type="ECO:0000256" key="3">
    <source>
        <dbReference type="ARBA" id="ARBA00023125"/>
    </source>
</evidence>
<evidence type="ECO:0000313" key="7">
    <source>
        <dbReference type="Proteomes" id="UP000005337"/>
    </source>
</evidence>
<keyword evidence="2" id="KW-0680">Restriction system</keyword>
<evidence type="ECO:0000313" key="6">
    <source>
        <dbReference type="EMBL" id="EDT14200.1"/>
    </source>
</evidence>
<dbReference type="GO" id="GO:0009307">
    <property type="term" value="P:DNA restriction-modification system"/>
    <property type="evidence" value="ECO:0007669"/>
    <property type="project" value="UniProtKB-KW"/>
</dbReference>
<dbReference type="InterPro" id="IPR052021">
    <property type="entry name" value="Type-I_RS_S_subunit"/>
</dbReference>
<feature type="domain" description="Type I restriction modification DNA specificity" evidence="5">
    <location>
        <begin position="15"/>
        <end position="185"/>
    </location>
</feature>
<dbReference type="Gene3D" id="1.10.287.1120">
    <property type="entry name" value="Bipartite methylase S protein"/>
    <property type="match status" value="1"/>
</dbReference>
<comment type="similarity">
    <text evidence="1">Belongs to the type-I restriction system S methylase family.</text>
</comment>
<feature type="domain" description="Type I restriction modification DNA specificity" evidence="5">
    <location>
        <begin position="218"/>
        <end position="377"/>
    </location>
</feature>
<dbReference type="SUPFAM" id="SSF116734">
    <property type="entry name" value="DNA methylase specificity domain"/>
    <property type="match status" value="2"/>
</dbReference>
<evidence type="ECO:0000256" key="4">
    <source>
        <dbReference type="SAM" id="Coils"/>
    </source>
</evidence>
<comment type="caution">
    <text evidence="6">The sequence shown here is derived from an EMBL/GenBank/DDBJ whole genome shotgun (WGS) entry which is preliminary data.</text>
</comment>
<dbReference type="GO" id="GO:0003677">
    <property type="term" value="F:DNA binding"/>
    <property type="evidence" value="ECO:0007669"/>
    <property type="project" value="UniProtKB-KW"/>
</dbReference>
<dbReference type="PANTHER" id="PTHR30408">
    <property type="entry name" value="TYPE-1 RESTRICTION ENZYME ECOKI SPECIFICITY PROTEIN"/>
    <property type="match status" value="1"/>
</dbReference>
<keyword evidence="4" id="KW-0175">Coiled coil</keyword>
<dbReference type="Gene3D" id="3.90.220.20">
    <property type="entry name" value="DNA methylase specificity domains"/>
    <property type="match status" value="2"/>
</dbReference>
<keyword evidence="3" id="KW-0238">DNA-binding</keyword>
<evidence type="ECO:0000259" key="5">
    <source>
        <dbReference type="Pfam" id="PF01420"/>
    </source>
</evidence>
<dbReference type="RefSeq" id="WP_003465053.1">
    <property type="nucleotide sequence ID" value="NZ_ABDW01000027.1"/>
</dbReference>
<gene>
    <name evidence="6" type="ORF">AC3_A0651</name>
</gene>
<sequence>MNNNVPKLRFKEFSDEWEEKKLGSIGEFFKGSGISKSDLSESGKECILYGELYTTYGEVITSIRSKTDISLKNAVLSKINDVIIPSSGETAVDIATASCVMKDNVLLGGDLNVFRPNKDNGLFISYQLNNAKKKEIAKIAQGASVVHIYNEQLKKVKVDTPSLQEQEKIANFFSILDELIEEQEGKVKDLELYKKGMMQKIFKQEIRFKDDNGLDYPEWEEKKITEIFNITRGQVIAKTSISPIKIDRSIYPVYSSQTSNYGILGYDSSYDFDGEFLTWTTDGANAGKVFKRNGKFRCTNVCGLLVEKDITKGFANEFIKEILEKETPKHVSYIGNPKLMNGVIGDIKIRIPLLEEQRKIADFLSNIDKIVEEEKKNLADLREMKKSLLQQMFV</sequence>
<dbReference type="AlphaFoldDB" id="B1BVR8"/>
<protein>
    <submittedName>
        <fullName evidence="6">Putative type I restriction-modification enzyme, S subunit, EcoA family</fullName>
    </submittedName>
</protein>
<organism evidence="6 7">
    <name type="scientific">Clostridium perfringens E str. JGS1987</name>
    <dbReference type="NCBI Taxonomy" id="451755"/>
    <lineage>
        <taxon>Bacteria</taxon>
        <taxon>Bacillati</taxon>
        <taxon>Bacillota</taxon>
        <taxon>Clostridia</taxon>
        <taxon>Eubacteriales</taxon>
        <taxon>Clostridiaceae</taxon>
        <taxon>Clostridium</taxon>
    </lineage>
</organism>
<dbReference type="EMBL" id="ABDW01000027">
    <property type="protein sequence ID" value="EDT14200.1"/>
    <property type="molecule type" value="Genomic_DNA"/>
</dbReference>
<reference evidence="6 7" key="1">
    <citation type="submission" date="2007-07" db="EMBL/GenBank/DDBJ databases">
        <title>Annotation of Clostridium perfringens E str. JGS1987.</title>
        <authorList>
            <person name="Paulsen I."/>
            <person name="Sebastian Y."/>
        </authorList>
    </citation>
    <scope>NUCLEOTIDE SEQUENCE [LARGE SCALE GENOMIC DNA]</scope>
    <source>
        <strain evidence="7">E str. JGS1987</strain>
    </source>
</reference>
<dbReference type="InterPro" id="IPR000055">
    <property type="entry name" value="Restrct_endonuc_typeI_TRD"/>
</dbReference>